<feature type="region of interest" description="Disordered" evidence="5">
    <location>
        <begin position="445"/>
        <end position="498"/>
    </location>
</feature>
<evidence type="ECO:0000259" key="8">
    <source>
        <dbReference type="Pfam" id="PF21885"/>
    </source>
</evidence>
<evidence type="ECO:0000256" key="5">
    <source>
        <dbReference type="SAM" id="MobiDB-lite"/>
    </source>
</evidence>
<evidence type="ECO:0000256" key="3">
    <source>
        <dbReference type="ARBA" id="ARBA00022989"/>
    </source>
</evidence>
<dbReference type="eggNOG" id="ENOG502QPXU">
    <property type="taxonomic scope" value="Eukaryota"/>
</dbReference>
<dbReference type="STRING" id="461836.A0A0L0D4N3"/>
<reference evidence="9 10" key="1">
    <citation type="submission" date="2010-05" db="EMBL/GenBank/DDBJ databases">
        <title>The Genome Sequence of Thecamonas trahens ATCC 50062.</title>
        <authorList>
            <consortium name="The Broad Institute Genome Sequencing Platform"/>
            <person name="Russ C."/>
            <person name="Cuomo C."/>
            <person name="Shea T."/>
            <person name="Young S.K."/>
            <person name="Zeng Q."/>
            <person name="Koehrsen M."/>
            <person name="Haas B."/>
            <person name="Borodovsky M."/>
            <person name="Guigo R."/>
            <person name="Alvarado L."/>
            <person name="Berlin A."/>
            <person name="Bochicchio J."/>
            <person name="Borenstein D."/>
            <person name="Chapman S."/>
            <person name="Chen Z."/>
            <person name="Freedman E."/>
            <person name="Gellesch M."/>
            <person name="Goldberg J."/>
            <person name="Griggs A."/>
            <person name="Gujja S."/>
            <person name="Heilman E."/>
            <person name="Heiman D."/>
            <person name="Hepburn T."/>
            <person name="Howarth C."/>
            <person name="Jen D."/>
            <person name="Larson L."/>
            <person name="Mehta T."/>
            <person name="Park D."/>
            <person name="Pearson M."/>
            <person name="Roberts A."/>
            <person name="Saif S."/>
            <person name="Shenoy N."/>
            <person name="Sisk P."/>
            <person name="Stolte C."/>
            <person name="Sykes S."/>
            <person name="Thomson T."/>
            <person name="Walk T."/>
            <person name="White J."/>
            <person name="Yandava C."/>
            <person name="Burger G."/>
            <person name="Gray M.W."/>
            <person name="Holland P.W.H."/>
            <person name="King N."/>
            <person name="Lang F.B.F."/>
            <person name="Roger A.J."/>
            <person name="Ruiz-Trillo I."/>
            <person name="Lander E."/>
            <person name="Nusbaum C."/>
        </authorList>
    </citation>
    <scope>NUCLEOTIDE SEQUENCE [LARGE SCALE GENOMIC DNA]</scope>
    <source>
        <strain evidence="9 10">ATCC 50062</strain>
    </source>
</reference>
<name>A0A0L0D4N3_THETB</name>
<evidence type="ECO:0000313" key="10">
    <source>
        <dbReference type="Proteomes" id="UP000054408"/>
    </source>
</evidence>
<dbReference type="RefSeq" id="XP_013760557.1">
    <property type="nucleotide sequence ID" value="XM_013905103.1"/>
</dbReference>
<feature type="domain" description="TMEM181 GOLD" evidence="8">
    <location>
        <begin position="64"/>
        <end position="177"/>
    </location>
</feature>
<feature type="transmembrane region" description="Helical" evidence="6">
    <location>
        <begin position="399"/>
        <end position="420"/>
    </location>
</feature>
<feature type="transmembrane region" description="Helical" evidence="6">
    <location>
        <begin position="286"/>
        <end position="307"/>
    </location>
</feature>
<dbReference type="GO" id="GO:0015643">
    <property type="term" value="F:toxic substance binding"/>
    <property type="evidence" value="ECO:0007669"/>
    <property type="project" value="InterPro"/>
</dbReference>
<feature type="domain" description="Wntless-like transmembrane" evidence="7">
    <location>
        <begin position="178"/>
        <end position="420"/>
    </location>
</feature>
<dbReference type="EMBL" id="GL349442">
    <property type="protein sequence ID" value="KNC46263.1"/>
    <property type="molecule type" value="Genomic_DNA"/>
</dbReference>
<dbReference type="GeneID" id="25562370"/>
<evidence type="ECO:0000256" key="1">
    <source>
        <dbReference type="ARBA" id="ARBA00004141"/>
    </source>
</evidence>
<evidence type="ECO:0000256" key="2">
    <source>
        <dbReference type="ARBA" id="ARBA00022692"/>
    </source>
</evidence>
<dbReference type="InterPro" id="IPR040416">
    <property type="entry name" value="TMEM181"/>
</dbReference>
<gene>
    <name evidence="9" type="ORF">AMSG_02717</name>
</gene>
<keyword evidence="2 6" id="KW-0812">Transmembrane</keyword>
<feature type="transmembrane region" description="Helical" evidence="6">
    <location>
        <begin position="224"/>
        <end position="243"/>
    </location>
</feature>
<dbReference type="GO" id="GO:0016020">
    <property type="term" value="C:membrane"/>
    <property type="evidence" value="ECO:0007669"/>
    <property type="project" value="UniProtKB-SubCell"/>
</dbReference>
<dbReference type="PANTHER" id="PTHR31918">
    <property type="entry name" value="TRANSMEMBRANE PROTEIN 181"/>
    <property type="match status" value="1"/>
</dbReference>
<feature type="transmembrane region" description="Helical" evidence="6">
    <location>
        <begin position="255"/>
        <end position="274"/>
    </location>
</feature>
<dbReference type="Pfam" id="PF06664">
    <property type="entry name" value="WLS-like_TM"/>
    <property type="match status" value="1"/>
</dbReference>
<feature type="region of interest" description="Disordered" evidence="5">
    <location>
        <begin position="532"/>
        <end position="552"/>
    </location>
</feature>
<keyword evidence="10" id="KW-1185">Reference proteome</keyword>
<evidence type="ECO:0000256" key="4">
    <source>
        <dbReference type="ARBA" id="ARBA00023136"/>
    </source>
</evidence>
<comment type="subcellular location">
    <subcellularLocation>
        <location evidence="1">Membrane</location>
        <topology evidence="1">Multi-pass membrane protein</topology>
    </subcellularLocation>
</comment>
<feature type="compositionally biased region" description="Low complexity" evidence="5">
    <location>
        <begin position="542"/>
        <end position="552"/>
    </location>
</feature>
<dbReference type="InterPro" id="IPR047843">
    <property type="entry name" value="WLS-like_TM"/>
</dbReference>
<dbReference type="Pfam" id="PF21885">
    <property type="entry name" value="TMEM181_GOLD"/>
    <property type="match status" value="1"/>
</dbReference>
<keyword evidence="3 6" id="KW-1133">Transmembrane helix</keyword>
<dbReference type="PANTHER" id="PTHR31918:SF1">
    <property type="entry name" value="TRANSMEMBRANE PROTEIN 181"/>
    <property type="match status" value="1"/>
</dbReference>
<feature type="transmembrane region" description="Helical" evidence="6">
    <location>
        <begin position="186"/>
        <end position="203"/>
    </location>
</feature>
<dbReference type="InterPro" id="IPR054077">
    <property type="entry name" value="TMEM181_GOLD"/>
</dbReference>
<protein>
    <submittedName>
        <fullName evidence="9">Transmembrane protein 181</fullName>
    </submittedName>
</protein>
<sequence length="552" mass="61603">MELESSMKMNLYDMSKATLVGLFTIFLCLFSISVIIGAAGPPIFDSYQTTALSQGVDMRYNTSQFNWEIQHLDKLNQMLIFKVALVNGRAAREGINTRLTMKTSLYGSKDGFAFNAIVVDKIESRKIKCSQGNIHCDEVALLHEPFVHYPIYRVDVRFLNAEEEDWIQDAVFIWRVFNHSFTLFELWFRFTFLVLTFVMLVWFSHRLRAYKSSEWSIEQKWMTALLFSLLAYNNPLFPLTILADSWFPEFLDVCFFVTFIALLLLFWLCILDSIRKPATARTYIGFYLPKVALVGTLWLISVVVFTWQELHELDNPTYSTANDIPGFIFFRVVQILLLIGYTFWLIFVAILGVKDRRAFPRLSVRIKYLGILTIFVLAITITGIVLGVVGTIHNNAAQFLSFFSLFNLYIFFLAIVYAPPKNAGGPAHMRLNNMAPVDSDSEEAVGLGAASGRRTHFRDSYTDDEERSGSALTDDDGVGGTPMNRGRISGSGYSSSDENTRAAAGAAVSATPAIAAPATAASPAPAAVFGAQPLAFDPPAKPAASTPTPNLI</sequence>
<dbReference type="OrthoDB" id="28186at2759"/>
<evidence type="ECO:0000259" key="7">
    <source>
        <dbReference type="Pfam" id="PF06664"/>
    </source>
</evidence>
<proteinExistence type="predicted"/>
<evidence type="ECO:0000256" key="6">
    <source>
        <dbReference type="SAM" id="Phobius"/>
    </source>
</evidence>
<dbReference type="OMA" id="CFFHGIR"/>
<dbReference type="Proteomes" id="UP000054408">
    <property type="component" value="Unassembled WGS sequence"/>
</dbReference>
<feature type="transmembrane region" description="Helical" evidence="6">
    <location>
        <begin position="327"/>
        <end position="351"/>
    </location>
</feature>
<dbReference type="AlphaFoldDB" id="A0A0L0D4N3"/>
<keyword evidence="4 6" id="KW-0472">Membrane</keyword>
<organism evidence="9 10">
    <name type="scientific">Thecamonas trahens ATCC 50062</name>
    <dbReference type="NCBI Taxonomy" id="461836"/>
    <lineage>
        <taxon>Eukaryota</taxon>
        <taxon>Apusozoa</taxon>
        <taxon>Apusomonadida</taxon>
        <taxon>Apusomonadidae</taxon>
        <taxon>Thecamonas</taxon>
    </lineage>
</organism>
<accession>A0A0L0D4N3</accession>
<evidence type="ECO:0000313" key="9">
    <source>
        <dbReference type="EMBL" id="KNC46263.1"/>
    </source>
</evidence>
<feature type="transmembrane region" description="Helical" evidence="6">
    <location>
        <begin position="371"/>
        <end position="393"/>
    </location>
</feature>